<proteinExistence type="predicted"/>
<dbReference type="Proteomes" id="UP000321814">
    <property type="component" value="Unassembled WGS sequence"/>
</dbReference>
<reference evidence="2 3" key="1">
    <citation type="submission" date="2019-08" db="EMBL/GenBank/DDBJ databases">
        <title>Draft genome analysis of Rheinheimera tangshanensis isolated from the roots of fresh rice plants (Oryza sativa).</title>
        <authorList>
            <person name="Yu Q."/>
            <person name="Qi Y."/>
            <person name="Zhang H."/>
            <person name="Pu J."/>
        </authorList>
    </citation>
    <scope>NUCLEOTIDE SEQUENCE [LARGE SCALE GENOMIC DNA]</scope>
    <source>
        <strain evidence="2 3">JA3-B52</strain>
    </source>
</reference>
<feature type="region of interest" description="Disordered" evidence="1">
    <location>
        <begin position="60"/>
        <end position="79"/>
    </location>
</feature>
<keyword evidence="3" id="KW-1185">Reference proteome</keyword>
<accession>A0A5C8LUR7</accession>
<name>A0A5C8LUR7_9GAMM</name>
<dbReference type="OrthoDB" id="6434633at2"/>
<sequence length="142" mass="16005">MDNYDDVLRFVSKVSDGELNYRSFHNDSVSTGHSKWHLLNEVANYKPQPVESQSDRVLPLTHSSNPKQSGFAVTDSNSVATERAPVQRAEEVSKLQAADYPHQNSAAQQGFSRLFKKNPQPEVLQERPVETNSLQSFFERVG</sequence>
<dbReference type="AlphaFoldDB" id="A0A5C8LUR7"/>
<dbReference type="RefSeq" id="WP_147904675.1">
    <property type="nucleotide sequence ID" value="NZ_BAAAGC010000005.1"/>
</dbReference>
<gene>
    <name evidence="2" type="ORF">FU839_12765</name>
</gene>
<evidence type="ECO:0000313" key="2">
    <source>
        <dbReference type="EMBL" id="TXK79935.1"/>
    </source>
</evidence>
<organism evidence="2 3">
    <name type="scientific">Rheinheimera tangshanensis</name>
    <dbReference type="NCBI Taxonomy" id="400153"/>
    <lineage>
        <taxon>Bacteria</taxon>
        <taxon>Pseudomonadati</taxon>
        <taxon>Pseudomonadota</taxon>
        <taxon>Gammaproteobacteria</taxon>
        <taxon>Chromatiales</taxon>
        <taxon>Chromatiaceae</taxon>
        <taxon>Rheinheimera</taxon>
    </lineage>
</organism>
<evidence type="ECO:0008006" key="4">
    <source>
        <dbReference type="Google" id="ProtNLM"/>
    </source>
</evidence>
<protein>
    <recommendedName>
        <fullName evidence="4">Cellulose biosynthesis protein BcsO</fullName>
    </recommendedName>
</protein>
<comment type="caution">
    <text evidence="2">The sequence shown here is derived from an EMBL/GenBank/DDBJ whole genome shotgun (WGS) entry which is preliminary data.</text>
</comment>
<evidence type="ECO:0000313" key="3">
    <source>
        <dbReference type="Proteomes" id="UP000321814"/>
    </source>
</evidence>
<dbReference type="EMBL" id="VRLR01000008">
    <property type="protein sequence ID" value="TXK79935.1"/>
    <property type="molecule type" value="Genomic_DNA"/>
</dbReference>
<evidence type="ECO:0000256" key="1">
    <source>
        <dbReference type="SAM" id="MobiDB-lite"/>
    </source>
</evidence>